<dbReference type="InterPro" id="IPR009030">
    <property type="entry name" value="Growth_fac_rcpt_cys_sf"/>
</dbReference>
<gene>
    <name evidence="4" type="primary">LOC106815945</name>
</gene>
<proteinExistence type="predicted"/>
<feature type="compositionally biased region" description="Basic and acidic residues" evidence="1">
    <location>
        <begin position="166"/>
        <end position="200"/>
    </location>
</feature>
<evidence type="ECO:0000313" key="3">
    <source>
        <dbReference type="Proteomes" id="UP000695022"/>
    </source>
</evidence>
<accession>A0ABM1EUU7</accession>
<dbReference type="RefSeq" id="XP_014675968.1">
    <property type="nucleotide sequence ID" value="XM_014820482.1"/>
</dbReference>
<name>A0ABM1EUU7_PRICU</name>
<protein>
    <submittedName>
        <fullName evidence="4">Uncharacterized protein LOC106815945 isoform X1</fullName>
    </submittedName>
</protein>
<evidence type="ECO:0000256" key="1">
    <source>
        <dbReference type="SAM" id="MobiDB-lite"/>
    </source>
</evidence>
<keyword evidence="2" id="KW-0732">Signal</keyword>
<evidence type="ECO:0000256" key="2">
    <source>
        <dbReference type="SAM" id="SignalP"/>
    </source>
</evidence>
<dbReference type="Gene3D" id="4.10.40.20">
    <property type="match status" value="1"/>
</dbReference>
<reference evidence="4" key="1">
    <citation type="submission" date="2025-08" db="UniProtKB">
        <authorList>
            <consortium name="RefSeq"/>
        </authorList>
    </citation>
    <scope>IDENTIFICATION</scope>
</reference>
<organism evidence="3 4">
    <name type="scientific">Priapulus caudatus</name>
    <name type="common">Priapulid worm</name>
    <dbReference type="NCBI Taxonomy" id="37621"/>
    <lineage>
        <taxon>Eukaryota</taxon>
        <taxon>Metazoa</taxon>
        <taxon>Ecdysozoa</taxon>
        <taxon>Scalidophora</taxon>
        <taxon>Priapulida</taxon>
        <taxon>Priapulimorpha</taxon>
        <taxon>Priapulimorphida</taxon>
        <taxon>Priapulidae</taxon>
        <taxon>Priapulus</taxon>
    </lineage>
</organism>
<sequence length="233" mass="25492">MRFTLGSFAVLLCCVALAEAFIDCRCLLPRGSATGVTWFSVCSLPGREEKHAEQCPYGLTKDFCRCCDVCAKGLGDTCYEGFPARGQPMGCAENLVCAGTIPGTYNYRCVRNVTAETLFENFHDNAGRALDDVTQDSGNEEADNASSRADVSDDINSNEASAHPGSVRDAHGDSAENGDVIKSKYHREHSDMDNVSHDVEESTTTADGGQHDVRDSIKRSIRRRLHHRRMAYS</sequence>
<feature type="chain" id="PRO_5047001736" evidence="2">
    <location>
        <begin position="21"/>
        <end position="233"/>
    </location>
</feature>
<feature type="signal peptide" evidence="2">
    <location>
        <begin position="1"/>
        <end position="20"/>
    </location>
</feature>
<feature type="compositionally biased region" description="Polar residues" evidence="1">
    <location>
        <begin position="144"/>
        <end position="160"/>
    </location>
</feature>
<feature type="region of interest" description="Disordered" evidence="1">
    <location>
        <begin position="130"/>
        <end position="215"/>
    </location>
</feature>
<dbReference type="SUPFAM" id="SSF57184">
    <property type="entry name" value="Growth factor receptor domain"/>
    <property type="match status" value="1"/>
</dbReference>
<evidence type="ECO:0000313" key="4">
    <source>
        <dbReference type="RefSeq" id="XP_014675968.1"/>
    </source>
</evidence>
<dbReference type="GeneID" id="106815945"/>
<dbReference type="Proteomes" id="UP000695022">
    <property type="component" value="Unplaced"/>
</dbReference>
<keyword evidence="3" id="KW-1185">Reference proteome</keyword>